<organism evidence="2 3">
    <name type="scientific">Suillus discolor</name>
    <dbReference type="NCBI Taxonomy" id="1912936"/>
    <lineage>
        <taxon>Eukaryota</taxon>
        <taxon>Fungi</taxon>
        <taxon>Dikarya</taxon>
        <taxon>Basidiomycota</taxon>
        <taxon>Agaricomycotina</taxon>
        <taxon>Agaricomycetes</taxon>
        <taxon>Agaricomycetidae</taxon>
        <taxon>Boletales</taxon>
        <taxon>Suillineae</taxon>
        <taxon>Suillaceae</taxon>
        <taxon>Suillus</taxon>
    </lineage>
</organism>
<name>A0A9P7JXE1_9AGAM</name>
<accession>A0A9P7JXE1</accession>
<dbReference type="OrthoDB" id="2692465at2759"/>
<dbReference type="EMBL" id="JABBWM010000010">
    <property type="protein sequence ID" value="KAG2114179.1"/>
    <property type="molecule type" value="Genomic_DNA"/>
</dbReference>
<feature type="signal peptide" evidence="1">
    <location>
        <begin position="1"/>
        <end position="22"/>
    </location>
</feature>
<gene>
    <name evidence="2" type="ORF">F5147DRAFT_678279</name>
</gene>
<sequence length="84" mass="8879">MIFTSFTTVIISVTAMAGVAIASDNLNVSPLGLPCFYPSKHFCGLRADLFVSISANTIHKNIPEAWRSRILVPGTDGKGGNNVG</sequence>
<comment type="caution">
    <text evidence="2">The sequence shown here is derived from an EMBL/GenBank/DDBJ whole genome shotgun (WGS) entry which is preliminary data.</text>
</comment>
<dbReference type="Proteomes" id="UP000823399">
    <property type="component" value="Unassembled WGS sequence"/>
</dbReference>
<reference evidence="2" key="1">
    <citation type="journal article" date="2020" name="New Phytol.">
        <title>Comparative genomics reveals dynamic genome evolution in host specialist ectomycorrhizal fungi.</title>
        <authorList>
            <person name="Lofgren L.A."/>
            <person name="Nguyen N.H."/>
            <person name="Vilgalys R."/>
            <person name="Ruytinx J."/>
            <person name="Liao H.L."/>
            <person name="Branco S."/>
            <person name="Kuo A."/>
            <person name="LaButti K."/>
            <person name="Lipzen A."/>
            <person name="Andreopoulos W."/>
            <person name="Pangilinan J."/>
            <person name="Riley R."/>
            <person name="Hundley H."/>
            <person name="Na H."/>
            <person name="Barry K."/>
            <person name="Grigoriev I.V."/>
            <person name="Stajich J.E."/>
            <person name="Kennedy P.G."/>
        </authorList>
    </citation>
    <scope>NUCLEOTIDE SEQUENCE</scope>
    <source>
        <strain evidence="2">FC423</strain>
    </source>
</reference>
<evidence type="ECO:0008006" key="4">
    <source>
        <dbReference type="Google" id="ProtNLM"/>
    </source>
</evidence>
<dbReference type="GeneID" id="64698453"/>
<evidence type="ECO:0000256" key="1">
    <source>
        <dbReference type="SAM" id="SignalP"/>
    </source>
</evidence>
<protein>
    <recommendedName>
        <fullName evidence="4">Secreted protein</fullName>
    </recommendedName>
</protein>
<keyword evidence="3" id="KW-1185">Reference proteome</keyword>
<feature type="chain" id="PRO_5040249726" description="Secreted protein" evidence="1">
    <location>
        <begin position="23"/>
        <end position="84"/>
    </location>
</feature>
<proteinExistence type="predicted"/>
<evidence type="ECO:0000313" key="3">
    <source>
        <dbReference type="Proteomes" id="UP000823399"/>
    </source>
</evidence>
<keyword evidence="1" id="KW-0732">Signal</keyword>
<dbReference type="AlphaFoldDB" id="A0A9P7JXE1"/>
<evidence type="ECO:0000313" key="2">
    <source>
        <dbReference type="EMBL" id="KAG2114179.1"/>
    </source>
</evidence>
<dbReference type="RefSeq" id="XP_041296292.1">
    <property type="nucleotide sequence ID" value="XM_041436194.1"/>
</dbReference>